<dbReference type="AlphaFoldDB" id="A0A4R3K975"/>
<evidence type="ECO:0000256" key="1">
    <source>
        <dbReference type="SAM" id="SignalP"/>
    </source>
</evidence>
<dbReference type="PROSITE" id="PS51257">
    <property type="entry name" value="PROKAR_LIPOPROTEIN"/>
    <property type="match status" value="1"/>
</dbReference>
<evidence type="ECO:0000313" key="2">
    <source>
        <dbReference type="EMBL" id="TCS79510.1"/>
    </source>
</evidence>
<sequence length="446" mass="48274">MKRKSAAILLTCAMVLSLAACGNKGDTKDDSGKSASKEKSGGVTLDITTTFAGNDTNAQNFKDAVEGWQEETGNSVNDSSATSDETFKARVAADFEVGSEPDVLFYFNGMDSNSFVEAGKVISIDEIRKEYPEYADNMKDELMGASPVDGVNYSVPVNGYWEGMYVNKTVLDAASVEVPDASTTWDEFMEDCQKIKDAGYTPVAASLAQIPHYWFEFTIYNQLSPATHNVLPESVDDEHGKAWVDGIGDIKTMYEKGYFPDNTLSGTDDETFQAFLDGKAAFLIDGSWKLGGIEEATDDIDNFTVTYVPAKGDRKATDIIGGLSSGYYITKKAWDNPDKREAAVSFVEYMTTNEMVSKFAQTSATALKDGATVDESQLSSLGKSGLEMVNGITGIAGAVQDQIPTECRVPVFDGMPNLVTGKVEIKDAVSEVLTLIKDYTPEESAQ</sequence>
<evidence type="ECO:0000313" key="3">
    <source>
        <dbReference type="Proteomes" id="UP000295726"/>
    </source>
</evidence>
<comment type="caution">
    <text evidence="2">The sequence shown here is derived from an EMBL/GenBank/DDBJ whole genome shotgun (WGS) entry which is preliminary data.</text>
</comment>
<dbReference type="Gene3D" id="3.40.190.10">
    <property type="entry name" value="Periplasmic binding protein-like II"/>
    <property type="match status" value="2"/>
</dbReference>
<dbReference type="InterPro" id="IPR050490">
    <property type="entry name" value="Bact_solute-bd_prot1"/>
</dbReference>
<dbReference type="EMBL" id="SLZZ01000008">
    <property type="protein sequence ID" value="TCS79510.1"/>
    <property type="molecule type" value="Genomic_DNA"/>
</dbReference>
<dbReference type="InterPro" id="IPR006059">
    <property type="entry name" value="SBP"/>
</dbReference>
<feature type="chain" id="PRO_5038511875" evidence="1">
    <location>
        <begin position="20"/>
        <end position="446"/>
    </location>
</feature>
<dbReference type="PANTHER" id="PTHR43649">
    <property type="entry name" value="ARABINOSE-BINDING PROTEIN-RELATED"/>
    <property type="match status" value="1"/>
</dbReference>
<accession>A0A4R3K975</accession>
<organism evidence="2 3">
    <name type="scientific">Muricomes intestini</name>
    <dbReference type="NCBI Taxonomy" id="1796634"/>
    <lineage>
        <taxon>Bacteria</taxon>
        <taxon>Bacillati</taxon>
        <taxon>Bacillota</taxon>
        <taxon>Clostridia</taxon>
        <taxon>Lachnospirales</taxon>
        <taxon>Lachnospiraceae</taxon>
        <taxon>Muricomes</taxon>
    </lineage>
</organism>
<keyword evidence="3" id="KW-1185">Reference proteome</keyword>
<feature type="signal peptide" evidence="1">
    <location>
        <begin position="1"/>
        <end position="19"/>
    </location>
</feature>
<dbReference type="OrthoDB" id="1929810at2"/>
<keyword evidence="1" id="KW-0732">Signal</keyword>
<protein>
    <submittedName>
        <fullName evidence="2">Carbohydrate ABC transporter substrate-binding protein (CUT1 family)</fullName>
    </submittedName>
</protein>
<gene>
    <name evidence="2" type="ORF">EDD59_10896</name>
</gene>
<proteinExistence type="predicted"/>
<dbReference type="SUPFAM" id="SSF53850">
    <property type="entry name" value="Periplasmic binding protein-like II"/>
    <property type="match status" value="1"/>
</dbReference>
<dbReference type="RefSeq" id="WP_132380535.1">
    <property type="nucleotide sequence ID" value="NZ_DAIPCY010000020.1"/>
</dbReference>
<dbReference type="Pfam" id="PF01547">
    <property type="entry name" value="SBP_bac_1"/>
    <property type="match status" value="1"/>
</dbReference>
<reference evidence="2 3" key="1">
    <citation type="submission" date="2019-03" db="EMBL/GenBank/DDBJ databases">
        <title>Genomic Encyclopedia of Type Strains, Phase IV (KMG-IV): sequencing the most valuable type-strain genomes for metagenomic binning, comparative biology and taxonomic classification.</title>
        <authorList>
            <person name="Goeker M."/>
        </authorList>
    </citation>
    <scope>NUCLEOTIDE SEQUENCE [LARGE SCALE GENOMIC DNA]</scope>
    <source>
        <strain evidence="2 3">DSM 29489</strain>
    </source>
</reference>
<dbReference type="Proteomes" id="UP000295726">
    <property type="component" value="Unassembled WGS sequence"/>
</dbReference>
<name>A0A4R3K975_9FIRM</name>